<dbReference type="Proteomes" id="UP001065174">
    <property type="component" value="Chromosome"/>
</dbReference>
<keyword evidence="2" id="KW-1185">Reference proteome</keyword>
<reference evidence="1" key="1">
    <citation type="submission" date="2022-09" db="EMBL/GenBank/DDBJ databases">
        <title>Comparative genomics and taxonomic characterization of three novel marine species of genus Reichenbachiella exhibiting antioxidant and polysaccharide degradation activities.</title>
        <authorList>
            <person name="Muhammad N."/>
            <person name="Lee Y.-J."/>
            <person name="Ko J."/>
            <person name="Kim S.-G."/>
        </authorList>
    </citation>
    <scope>NUCLEOTIDE SEQUENCE</scope>
    <source>
        <strain evidence="1">BKB1-1</strain>
    </source>
</reference>
<proteinExistence type="predicted"/>
<dbReference type="EMBL" id="CP106679">
    <property type="protein sequence ID" value="UXP33170.1"/>
    <property type="molecule type" value="Genomic_DNA"/>
</dbReference>
<gene>
    <name evidence="1" type="ORF">N6H18_04275</name>
</gene>
<accession>A0ABY6CRM7</accession>
<name>A0ABY6CRM7_9BACT</name>
<organism evidence="1 2">
    <name type="scientific">Reichenbachiella agarivorans</name>
    <dbReference type="NCBI Taxonomy" id="2979464"/>
    <lineage>
        <taxon>Bacteria</taxon>
        <taxon>Pseudomonadati</taxon>
        <taxon>Bacteroidota</taxon>
        <taxon>Cytophagia</taxon>
        <taxon>Cytophagales</taxon>
        <taxon>Reichenbachiellaceae</taxon>
        <taxon>Reichenbachiella</taxon>
    </lineage>
</organism>
<evidence type="ECO:0000313" key="2">
    <source>
        <dbReference type="Proteomes" id="UP001065174"/>
    </source>
</evidence>
<evidence type="ECO:0000313" key="1">
    <source>
        <dbReference type="EMBL" id="UXP33170.1"/>
    </source>
</evidence>
<dbReference type="Pfam" id="PF11013">
    <property type="entry name" value="DUF2851"/>
    <property type="match status" value="1"/>
</dbReference>
<dbReference type="InterPro" id="IPR021272">
    <property type="entry name" value="DUF2851"/>
</dbReference>
<sequence>MIAAGLGVELTTVQESFLHFVWNYQRYDHADLRSTQDLPIEIYKIGNHNTDAGPDFLNAKLSLAGIQWHGSVEIHVNSSDWNHHNHHLDEKYNNVILHVVWNHDVDCYRSDGEVLPVLELKNRVPIALIDRYKKLVYDPHEIPCQDQFSQVRDIDKLSMLDQMAIERLRRKSTLILDRLERNKGSWEETVYQLVAQSFGFKKNADSMLKLAEVLSHKVLLKQQTDRLDTEALLFGVAGFLDQTGLDEYAEKLTERYAYLSKKYRTGDFQMLRVEWNFLRMRPGNFPTVRLAELSAFIFAHAKFFHLILHHTSIKELRQLFEAELSPYWQVHYDFGKKSTRPHHGLGSASIDVLLINTVAPVLAAYSQYVGDELYMDRAVDLLHQLKAEKNRVIEAWQNMGMSAKTAFDSQALLELKNEFCLKKKCLSCKIGLKLISD</sequence>
<dbReference type="RefSeq" id="WP_262310599.1">
    <property type="nucleotide sequence ID" value="NZ_CP106679.1"/>
</dbReference>
<protein>
    <submittedName>
        <fullName evidence="1">DUF2851 family protein</fullName>
    </submittedName>
</protein>